<dbReference type="AlphaFoldDB" id="A0AA41W5P5"/>
<keyword evidence="1" id="KW-0175">Coiled coil</keyword>
<comment type="caution">
    <text evidence="2">The sequence shown here is derived from an EMBL/GenBank/DDBJ whole genome shotgun (WGS) entry which is preliminary data.</text>
</comment>
<organism evidence="2 3">
    <name type="scientific">Echinimonas agarilytica</name>
    <dbReference type="NCBI Taxonomy" id="1215918"/>
    <lineage>
        <taxon>Bacteria</taxon>
        <taxon>Pseudomonadati</taxon>
        <taxon>Pseudomonadota</taxon>
        <taxon>Gammaproteobacteria</taxon>
        <taxon>Alteromonadales</taxon>
        <taxon>Echinimonadaceae</taxon>
        <taxon>Echinimonas</taxon>
    </lineage>
</organism>
<dbReference type="RefSeq" id="WP_251260328.1">
    <property type="nucleotide sequence ID" value="NZ_JAMQGP010000002.1"/>
</dbReference>
<proteinExistence type="predicted"/>
<name>A0AA41W5P5_9GAMM</name>
<sequence>MDKCQEPQVLNDATKQLNELKVELQKALEELSSHRDASELQVALDIIGQHTQTLQSVAQTLASHAQSQTGEQQQQAIVLLTEVQSLLVETIELAGIEKEKAKQGVLSLRQTSAGAAVYQSIKKTR</sequence>
<reference evidence="2 3" key="1">
    <citation type="journal article" date="2013" name="Antonie Van Leeuwenhoek">
        <title>Echinimonas agarilytica gen. nov., sp. nov., a new gammaproteobacterium isolated from the sea urchin Strongylocentrotus intermedius.</title>
        <authorList>
            <person name="Nedashkovskaya O.I."/>
            <person name="Stenkova A.M."/>
            <person name="Zhukova N.V."/>
            <person name="Van Trappen S."/>
            <person name="Lee J.S."/>
            <person name="Kim S.B."/>
        </authorList>
    </citation>
    <scope>NUCLEOTIDE SEQUENCE [LARGE SCALE GENOMIC DNA]</scope>
    <source>
        <strain evidence="2 3">KMM 6351</strain>
    </source>
</reference>
<evidence type="ECO:0000313" key="2">
    <source>
        <dbReference type="EMBL" id="MCM2678958.1"/>
    </source>
</evidence>
<evidence type="ECO:0000313" key="3">
    <source>
        <dbReference type="Proteomes" id="UP001165393"/>
    </source>
</evidence>
<evidence type="ECO:0000256" key="1">
    <source>
        <dbReference type="SAM" id="Coils"/>
    </source>
</evidence>
<dbReference type="EMBL" id="JAMQGP010000002">
    <property type="protein sequence ID" value="MCM2678958.1"/>
    <property type="molecule type" value="Genomic_DNA"/>
</dbReference>
<feature type="coiled-coil region" evidence="1">
    <location>
        <begin position="10"/>
        <end position="41"/>
    </location>
</feature>
<keyword evidence="3" id="KW-1185">Reference proteome</keyword>
<dbReference type="Proteomes" id="UP001165393">
    <property type="component" value="Unassembled WGS sequence"/>
</dbReference>
<gene>
    <name evidence="2" type="ORF">NAF29_04615</name>
</gene>
<protein>
    <submittedName>
        <fullName evidence="2">Uncharacterized protein</fullName>
    </submittedName>
</protein>
<accession>A0AA41W5P5</accession>